<feature type="active site" description="Proton donor/acceptor" evidence="8">
    <location>
        <position position="235"/>
    </location>
</feature>
<dbReference type="Pfam" id="PF09749">
    <property type="entry name" value="HVSL"/>
    <property type="match status" value="1"/>
</dbReference>
<dbReference type="GO" id="GO:1990838">
    <property type="term" value="F:poly(U)-specific exoribonuclease activity, producing 3' uridine cyclic phosphate ends"/>
    <property type="evidence" value="ECO:0007669"/>
    <property type="project" value="UniProtKB-UniRule"/>
</dbReference>
<name>A0A6J2WCT4_CHACN</name>
<dbReference type="InterPro" id="IPR027521">
    <property type="entry name" value="Usb1"/>
</dbReference>
<dbReference type="FunFam" id="3.90.1140.10:FF:000002">
    <property type="entry name" value="U6 snRNA phosphodiesterase"/>
    <property type="match status" value="1"/>
</dbReference>
<evidence type="ECO:0000256" key="1">
    <source>
        <dbReference type="ARBA" id="ARBA00022722"/>
    </source>
</evidence>
<comment type="function">
    <text evidence="8">Phosphodiesterase responsible for the U6 snRNA 3' end processing. Acts as an exoribonuclease (RNase) responsible for trimming the poly(U) tract of the last nucleotides in the pre-U6 snRNA molecule, leading to the formation of mature U6 snRNA.</text>
</comment>
<evidence type="ECO:0000256" key="8">
    <source>
        <dbReference type="HAMAP-Rule" id="MF_03040"/>
    </source>
</evidence>
<evidence type="ECO:0000256" key="9">
    <source>
        <dbReference type="SAM" id="MobiDB-lite"/>
    </source>
</evidence>
<evidence type="ECO:0000313" key="11">
    <source>
        <dbReference type="RefSeq" id="XP_030642119.1"/>
    </source>
</evidence>
<keyword evidence="4 8" id="KW-0539">Nucleus</keyword>
<dbReference type="GeneID" id="115822416"/>
<comment type="catalytic activity">
    <reaction evidence="6">
        <text>a 3'-end uridylyl-adenosine-RNA = a 3'-end 2',3'-cyclophospho-uridine-RNA + adenosine</text>
        <dbReference type="Rhea" id="RHEA:67896"/>
        <dbReference type="Rhea" id="RHEA-COMP:17385"/>
        <dbReference type="Rhea" id="RHEA-COMP:17386"/>
        <dbReference type="ChEBI" id="CHEBI:16335"/>
        <dbReference type="ChEBI" id="CHEBI:85644"/>
        <dbReference type="ChEBI" id="CHEBI:176518"/>
    </reaction>
    <physiologicalReaction direction="left-to-right" evidence="6">
        <dbReference type="Rhea" id="RHEA:67897"/>
    </physiologicalReaction>
</comment>
<dbReference type="PANTHER" id="PTHR13522">
    <property type="entry name" value="U6 SNRNA PHOSPHODIESTERASE 1"/>
    <property type="match status" value="1"/>
</dbReference>
<comment type="similarity">
    <text evidence="8">Belongs to the 2H phosphoesterase superfamily. USB1 family.</text>
</comment>
<dbReference type="Proteomes" id="UP000504632">
    <property type="component" value="Chromosome 1"/>
</dbReference>
<dbReference type="CTD" id="79650"/>
<evidence type="ECO:0000256" key="7">
    <source>
        <dbReference type="ARBA" id="ARBA00046102"/>
    </source>
</evidence>
<keyword evidence="1 8" id="KW-0540">Nuclease</keyword>
<keyword evidence="10" id="KW-1185">Reference proteome</keyword>
<evidence type="ECO:0000256" key="6">
    <source>
        <dbReference type="ARBA" id="ARBA00029305"/>
    </source>
</evidence>
<proteinExistence type="inferred from homology"/>
<dbReference type="InterPro" id="IPR009097">
    <property type="entry name" value="Cyclic_Pdiesterase"/>
</dbReference>
<protein>
    <recommendedName>
        <fullName evidence="8">U6 snRNA phosphodiesterase</fullName>
        <ecNumber evidence="8">3.1.4.-</ecNumber>
    </recommendedName>
</protein>
<dbReference type="SUPFAM" id="SSF55144">
    <property type="entry name" value="LigT-like"/>
    <property type="match status" value="1"/>
</dbReference>
<dbReference type="GO" id="GO:0016829">
    <property type="term" value="F:lyase activity"/>
    <property type="evidence" value="ECO:0007669"/>
    <property type="project" value="UniProtKB-KW"/>
</dbReference>
<evidence type="ECO:0000256" key="5">
    <source>
        <dbReference type="ARBA" id="ARBA00029300"/>
    </source>
</evidence>
<feature type="active site" description="Proton donor/acceptor" evidence="8">
    <location>
        <position position="147"/>
    </location>
</feature>
<keyword evidence="2 8" id="KW-0378">Hydrolase</keyword>
<comment type="function">
    <text evidence="7">3'-5' RNA exonuclease that trims the 3' end of oligo(U) and oligo(A) tracts of the pre-U6 small nuclear RNA (snRNA) molecule, leading to the formation of a mature U6 snRNA 3' end-terminated with a 2',3'-cyclic phosphate. Participates in the U6 snRNA 3' end processing that prevents U6 snRNA degradation. In addition also removes uridines from the 3' end of U6atac snRNA and possibly the vault RNA VTRNA1-1.</text>
</comment>
<dbReference type="PANTHER" id="PTHR13522:SF3">
    <property type="entry name" value="U6 SNRNA PHOSPHODIESTERASE 1"/>
    <property type="match status" value="1"/>
</dbReference>
<gene>
    <name evidence="11" type="primary">usb1</name>
    <name evidence="8" type="synonym">USB1</name>
</gene>
<dbReference type="HAMAP" id="MF_03040">
    <property type="entry name" value="USB1"/>
    <property type="match status" value="1"/>
</dbReference>
<sequence length="292" mass="33431">MIVNYSSSSSEEEEETDNLSLSHQRKRRSILNDSNSPPRKRDRSHNENSVDNEPDPGGKCVSTKTAPPRLPLPDSVLEMFRGSEETRPEDSTLHGGRIRSFEHERGNWATYVYFPYVPDDVFLDLLDEITAMAESHGVPLTRAEEFHVSLSQTVVLRHHWIQPFVQCLRTGLAQCRRCVCLAEKLRVYSNAEKTRTFLGMEISTGHAQLLDLVRAVDKTMEEFNLSTFYKEPSFHVSLAWCVGDYTEQILTTCLPKLQSLVDSHEDGRFQLQVNCTELRCKTGNKFFSFPLR</sequence>
<dbReference type="EC" id="3.1.4.-" evidence="8"/>
<comment type="catalytic activity">
    <reaction evidence="5">
        <text>a 3'-end uridylyl-uridine-RNA = a 3'-end 2',3'-cyclophospho-uridine-RNA + uridine</text>
        <dbReference type="Rhea" id="RHEA:46052"/>
        <dbReference type="Rhea" id="RHEA-COMP:17384"/>
        <dbReference type="Rhea" id="RHEA-COMP:17385"/>
        <dbReference type="ChEBI" id="CHEBI:16704"/>
        <dbReference type="ChEBI" id="CHEBI:85643"/>
        <dbReference type="ChEBI" id="CHEBI:85644"/>
    </reaction>
    <physiologicalReaction direction="left-to-right" evidence="5">
        <dbReference type="Rhea" id="RHEA:46053"/>
    </physiologicalReaction>
</comment>
<evidence type="ECO:0000313" key="10">
    <source>
        <dbReference type="Proteomes" id="UP000504632"/>
    </source>
</evidence>
<dbReference type="Gene3D" id="3.90.1140.10">
    <property type="entry name" value="Cyclic phosphodiesterase"/>
    <property type="match status" value="1"/>
</dbReference>
<evidence type="ECO:0000256" key="4">
    <source>
        <dbReference type="ARBA" id="ARBA00023242"/>
    </source>
</evidence>
<dbReference type="InParanoid" id="A0A6J2WCT4"/>
<accession>A0A6J2WCT4</accession>
<evidence type="ECO:0000256" key="2">
    <source>
        <dbReference type="ARBA" id="ARBA00022801"/>
    </source>
</evidence>
<organism evidence="10 11">
    <name type="scientific">Chanos chanos</name>
    <name type="common">Milkfish</name>
    <name type="synonym">Mugil chanos</name>
    <dbReference type="NCBI Taxonomy" id="29144"/>
    <lineage>
        <taxon>Eukaryota</taxon>
        <taxon>Metazoa</taxon>
        <taxon>Chordata</taxon>
        <taxon>Craniata</taxon>
        <taxon>Vertebrata</taxon>
        <taxon>Euteleostomi</taxon>
        <taxon>Actinopterygii</taxon>
        <taxon>Neopterygii</taxon>
        <taxon>Teleostei</taxon>
        <taxon>Ostariophysi</taxon>
        <taxon>Gonorynchiformes</taxon>
        <taxon>Chanidae</taxon>
        <taxon>Chanos</taxon>
    </lineage>
</organism>
<evidence type="ECO:0000256" key="3">
    <source>
        <dbReference type="ARBA" id="ARBA00023239"/>
    </source>
</evidence>
<feature type="region of interest" description="Disordered" evidence="9">
    <location>
        <begin position="1"/>
        <end position="74"/>
    </location>
</feature>
<dbReference type="RefSeq" id="XP_030642119.1">
    <property type="nucleotide sequence ID" value="XM_030786259.1"/>
</dbReference>
<dbReference type="AlphaFoldDB" id="A0A6J2WCT4"/>
<reference evidence="11" key="1">
    <citation type="submission" date="2025-08" db="UniProtKB">
        <authorList>
            <consortium name="RefSeq"/>
        </authorList>
    </citation>
    <scope>IDENTIFICATION</scope>
</reference>
<comment type="subcellular location">
    <subcellularLocation>
        <location evidence="8">Nucleus</location>
    </subcellularLocation>
</comment>
<dbReference type="GO" id="GO:0034477">
    <property type="term" value="P:U6 snRNA 3'-end processing"/>
    <property type="evidence" value="ECO:0007669"/>
    <property type="project" value="UniProtKB-UniRule"/>
</dbReference>
<dbReference type="FunCoup" id="A0A6J2WCT4">
    <property type="interactions" value="486"/>
</dbReference>
<dbReference type="OrthoDB" id="49151at2759"/>
<dbReference type="GO" id="GO:0005634">
    <property type="term" value="C:nucleus"/>
    <property type="evidence" value="ECO:0007669"/>
    <property type="project" value="UniProtKB-SubCell"/>
</dbReference>
<keyword evidence="3" id="KW-0456">Lyase</keyword>